<dbReference type="Gene3D" id="3.40.50.300">
    <property type="entry name" value="P-loop containing nucleotide triphosphate hydrolases"/>
    <property type="match status" value="1"/>
</dbReference>
<dbReference type="Gene3D" id="1.10.8.10">
    <property type="entry name" value="DNA helicase RuvA subunit, C-terminal domain"/>
    <property type="match status" value="1"/>
</dbReference>
<dbReference type="InterPro" id="IPR015033">
    <property type="entry name" value="HBS1-like_N"/>
</dbReference>
<feature type="compositionally biased region" description="Basic and acidic residues" evidence="11">
    <location>
        <begin position="133"/>
        <end position="155"/>
    </location>
</feature>
<gene>
    <name evidence="13" type="ORF">B4U79_15777</name>
</gene>
<feature type="non-terminal residue" evidence="13">
    <location>
        <position position="1"/>
    </location>
</feature>
<evidence type="ECO:0000256" key="1">
    <source>
        <dbReference type="ARBA" id="ARBA00004496"/>
    </source>
</evidence>
<dbReference type="InterPro" id="IPR050100">
    <property type="entry name" value="TRAFAC_GTPase_members"/>
</dbReference>
<keyword evidence="3" id="KW-0963">Cytoplasm</keyword>
<evidence type="ECO:0000256" key="8">
    <source>
        <dbReference type="ARBA" id="ARBA00022917"/>
    </source>
</evidence>
<dbReference type="Pfam" id="PF08938">
    <property type="entry name" value="HBS1_N"/>
    <property type="match status" value="1"/>
</dbReference>
<dbReference type="GO" id="GO:0005525">
    <property type="term" value="F:GTP binding"/>
    <property type="evidence" value="ECO:0007669"/>
    <property type="project" value="UniProtKB-KW"/>
</dbReference>
<accession>A0A443QUR6</accession>
<keyword evidence="14" id="KW-1185">Reference proteome</keyword>
<sequence length="928" mass="103295">YDEYFNNSYGHSVEDDYCVSPGTEAEFTYNRSTNDRDSNLAMYIRSENDGLEKVDEEVEYEERNKHESLTSFTQAMDAIERAKLLSCIEEMQNVVGDTIPDYILMQAAVQSNYNMEAALNNVLSSASNGAKKSKSDVKENGQKEAKEATEFKTETEMDENLDSLFGRLMECKATDSIDFGIDESRITFDSLFDTHSPHNTFSSPSPSTPSSMSKALAASLSSKGNADSIYLEDFESKFFNQMNFKVPDKKQTLDQLKPLEAIDFSNDILNSIIAKRNAVAAANIASNHQTANNMTSLDQFELPLIEMDPKFRVDVYYRHFLNKAPQCKASEFFAIMTAKFKQILEKKKRFTKYRVTEYCDREPSNNSSASGVLSHKLKIGTRGNDKKELKAKVDNEELETITNSFGRFAFGVKTDGALQMNTKTVEAEEVDKTEITKLKPSPESRKTSPVAANRTSLAQSTPQPKQQKQNTNKSLLEEYNKERKSQKPLINLVVIGHVDAGKSTLMGHLLYRLGCVSKKSMHRFEVDSKNLGKASFLYAWILDETSEERTRGITMDIAQSRFETPNRSVTLLDAPGHKDFIPNMITGAAQADVALLVVDATNGEFEAGFDAGGQTQEHTLLIRSLGVTQLAVVINKLDNVNWNEARYHEIMRKMKNFLKQAGFKEQDVTFVPCSGLAGENLNTKSKIKELTSWYNGPCLLEVIDSFKPPERLVEKPFRLCIGDVFKTMGSGITVSGRIEAGAIRTSQKVIIMPVGEQCTIKGKKCSNKLFHLSQFSAITIDDQNVASAFAGDYISTTLVGCDPNNVSIGSVLCDPSNPSPVTSSFEARIVVFHNVEVPLTKGFPVVLHYKSLSEQSVVKKLISQLSKSTGEVIKKKPRCLPKNSSGIVEISVNRPLCVELYKDYKELGRFMLRSKGATIAAGMITKIL</sequence>
<evidence type="ECO:0000313" key="14">
    <source>
        <dbReference type="Proteomes" id="UP000285301"/>
    </source>
</evidence>
<comment type="similarity">
    <text evidence="2">Belongs to the TRAFAC class translation factor GTPase superfamily. Classic translation factor GTPase family. EF-Tu/EF-1A subfamily.</text>
</comment>
<dbReference type="InterPro" id="IPR009001">
    <property type="entry name" value="Transl_elong_EF1A/Init_IF2_C"/>
</dbReference>
<keyword evidence="7" id="KW-0810">Translation regulation</keyword>
<evidence type="ECO:0000256" key="5">
    <source>
        <dbReference type="ARBA" id="ARBA00022741"/>
    </source>
</evidence>
<dbReference type="CDD" id="cd16267">
    <property type="entry name" value="HBS1-like_II"/>
    <property type="match status" value="1"/>
</dbReference>
<dbReference type="Pfam" id="PF22594">
    <property type="entry name" value="GTP-eEF1A_C"/>
    <property type="match status" value="1"/>
</dbReference>
<dbReference type="FunFam" id="2.40.30.10:FF:000035">
    <property type="entry name" value="HBS1-like translational GTPase"/>
    <property type="match status" value="1"/>
</dbReference>
<dbReference type="OrthoDB" id="342024at2759"/>
<dbReference type="InterPro" id="IPR009000">
    <property type="entry name" value="Transl_B-barrel_sf"/>
</dbReference>
<dbReference type="InterPro" id="IPR037189">
    <property type="entry name" value="HBS1-like_N_sf"/>
</dbReference>
<dbReference type="AlphaFoldDB" id="A0A443QUR6"/>
<dbReference type="Pfam" id="PF00009">
    <property type="entry name" value="GTP_EFTU"/>
    <property type="match status" value="1"/>
</dbReference>
<dbReference type="PANTHER" id="PTHR23115">
    <property type="entry name" value="TRANSLATION FACTOR"/>
    <property type="match status" value="1"/>
</dbReference>
<protein>
    <submittedName>
        <fullName evidence="13">HBS1-like protein</fullName>
    </submittedName>
</protein>
<evidence type="ECO:0000256" key="11">
    <source>
        <dbReference type="SAM" id="MobiDB-lite"/>
    </source>
</evidence>
<comment type="subcellular location">
    <subcellularLocation>
        <location evidence="1">Cytoplasm</location>
    </subcellularLocation>
</comment>
<evidence type="ECO:0000259" key="12">
    <source>
        <dbReference type="PROSITE" id="PS51722"/>
    </source>
</evidence>
<evidence type="ECO:0000256" key="2">
    <source>
        <dbReference type="ARBA" id="ARBA00007249"/>
    </source>
</evidence>
<evidence type="ECO:0000256" key="3">
    <source>
        <dbReference type="ARBA" id="ARBA00022490"/>
    </source>
</evidence>
<dbReference type="Proteomes" id="UP000285301">
    <property type="component" value="Unassembled WGS sequence"/>
</dbReference>
<keyword evidence="8" id="KW-0648">Protein biosynthesis</keyword>
<feature type="region of interest" description="Disordered" evidence="11">
    <location>
        <begin position="429"/>
        <end position="472"/>
    </location>
</feature>
<dbReference type="PRINTS" id="PR00315">
    <property type="entry name" value="ELONGATNFCT"/>
</dbReference>
<dbReference type="FunFam" id="3.40.50.300:FF:000204">
    <property type="entry name" value="Translation elongation factor Tu"/>
    <property type="match status" value="1"/>
</dbReference>
<reference evidence="13 14" key="1">
    <citation type="journal article" date="2018" name="Gigascience">
        <title>Genomes of trombidid mites reveal novel predicted allergens and laterally-transferred genes associated with secondary metabolism.</title>
        <authorList>
            <person name="Dong X."/>
            <person name="Chaisiri K."/>
            <person name="Xia D."/>
            <person name="Armstrong S.D."/>
            <person name="Fang Y."/>
            <person name="Donnelly M.J."/>
            <person name="Kadowaki T."/>
            <person name="McGarry J.W."/>
            <person name="Darby A.C."/>
            <person name="Makepeace B.L."/>
        </authorList>
    </citation>
    <scope>NUCLEOTIDE SEQUENCE [LARGE SCALE GENOMIC DNA]</scope>
    <source>
        <strain evidence="13">UoL-WK</strain>
    </source>
</reference>
<dbReference type="CDD" id="cd04093">
    <property type="entry name" value="HBS1_C_III"/>
    <property type="match status" value="1"/>
</dbReference>
<evidence type="ECO:0000256" key="6">
    <source>
        <dbReference type="ARBA" id="ARBA00022801"/>
    </source>
</evidence>
<dbReference type="SUPFAM" id="SSF50465">
    <property type="entry name" value="EF-Tu/eEF-1alpha/eIF2-gamma C-terminal domain"/>
    <property type="match status" value="1"/>
</dbReference>
<dbReference type="FunFam" id="2.40.30.10:FF:000020">
    <property type="entry name" value="Translation elongation factor EF-1"/>
    <property type="match status" value="1"/>
</dbReference>
<dbReference type="PROSITE" id="PS51722">
    <property type="entry name" value="G_TR_2"/>
    <property type="match status" value="1"/>
</dbReference>
<evidence type="ECO:0000256" key="10">
    <source>
        <dbReference type="ARBA" id="ARBA00049117"/>
    </source>
</evidence>
<dbReference type="SUPFAM" id="SSF109732">
    <property type="entry name" value="HBS1-like domain"/>
    <property type="match status" value="1"/>
</dbReference>
<keyword evidence="6" id="KW-0378">Hydrolase</keyword>
<dbReference type="EMBL" id="NCKU01003903">
    <property type="protein sequence ID" value="RWS06746.1"/>
    <property type="molecule type" value="Genomic_DNA"/>
</dbReference>
<dbReference type="Gene3D" id="2.40.30.10">
    <property type="entry name" value="Translation factors"/>
    <property type="match status" value="2"/>
</dbReference>
<dbReference type="SUPFAM" id="SSF52540">
    <property type="entry name" value="P-loop containing nucleoside triphosphate hydrolases"/>
    <property type="match status" value="1"/>
</dbReference>
<dbReference type="GO" id="GO:0003924">
    <property type="term" value="F:GTPase activity"/>
    <property type="evidence" value="ECO:0007669"/>
    <property type="project" value="InterPro"/>
</dbReference>
<keyword evidence="4" id="KW-0597">Phosphoprotein</keyword>
<feature type="non-terminal residue" evidence="13">
    <location>
        <position position="928"/>
    </location>
</feature>
<feature type="region of interest" description="Disordered" evidence="11">
    <location>
        <begin position="127"/>
        <end position="155"/>
    </location>
</feature>
<keyword evidence="9" id="KW-0342">GTP-binding</keyword>
<evidence type="ECO:0000256" key="7">
    <source>
        <dbReference type="ARBA" id="ARBA00022845"/>
    </source>
</evidence>
<comment type="caution">
    <text evidence="13">The sequence shown here is derived from an EMBL/GenBank/DDBJ whole genome shotgun (WGS) entry which is preliminary data.</text>
</comment>
<dbReference type="CDD" id="cd01883">
    <property type="entry name" value="EF1_alpha"/>
    <property type="match status" value="1"/>
</dbReference>
<dbReference type="InterPro" id="IPR054696">
    <property type="entry name" value="GTP-eEF1A_C"/>
</dbReference>
<organism evidence="13 14">
    <name type="scientific">Dinothrombium tinctorium</name>
    <dbReference type="NCBI Taxonomy" id="1965070"/>
    <lineage>
        <taxon>Eukaryota</taxon>
        <taxon>Metazoa</taxon>
        <taxon>Ecdysozoa</taxon>
        <taxon>Arthropoda</taxon>
        <taxon>Chelicerata</taxon>
        <taxon>Arachnida</taxon>
        <taxon>Acari</taxon>
        <taxon>Acariformes</taxon>
        <taxon>Trombidiformes</taxon>
        <taxon>Prostigmata</taxon>
        <taxon>Anystina</taxon>
        <taxon>Parasitengona</taxon>
        <taxon>Trombidioidea</taxon>
        <taxon>Trombidiidae</taxon>
        <taxon>Dinothrombium</taxon>
    </lineage>
</organism>
<dbReference type="GO" id="GO:0006412">
    <property type="term" value="P:translation"/>
    <property type="evidence" value="ECO:0007669"/>
    <property type="project" value="UniProtKB-KW"/>
</dbReference>
<dbReference type="InterPro" id="IPR000795">
    <property type="entry name" value="T_Tr_GTP-bd_dom"/>
</dbReference>
<dbReference type="InterPro" id="IPR027417">
    <property type="entry name" value="P-loop_NTPase"/>
</dbReference>
<dbReference type="GO" id="GO:0005737">
    <property type="term" value="C:cytoplasm"/>
    <property type="evidence" value="ECO:0007669"/>
    <property type="project" value="UniProtKB-SubCell"/>
</dbReference>
<proteinExistence type="inferred from homology"/>
<feature type="domain" description="Tr-type G" evidence="12">
    <location>
        <begin position="487"/>
        <end position="713"/>
    </location>
</feature>
<name>A0A443QUR6_9ACAR</name>
<comment type="catalytic activity">
    <reaction evidence="10">
        <text>GTP + H2O = GDP + phosphate + H(+)</text>
        <dbReference type="Rhea" id="RHEA:19669"/>
        <dbReference type="ChEBI" id="CHEBI:15377"/>
        <dbReference type="ChEBI" id="CHEBI:15378"/>
        <dbReference type="ChEBI" id="CHEBI:37565"/>
        <dbReference type="ChEBI" id="CHEBI:43474"/>
        <dbReference type="ChEBI" id="CHEBI:58189"/>
    </reaction>
    <physiologicalReaction direction="left-to-right" evidence="10">
        <dbReference type="Rhea" id="RHEA:19670"/>
    </physiologicalReaction>
</comment>
<feature type="compositionally biased region" description="Low complexity" evidence="11">
    <location>
        <begin position="459"/>
        <end position="472"/>
    </location>
</feature>
<evidence type="ECO:0000256" key="9">
    <source>
        <dbReference type="ARBA" id="ARBA00023134"/>
    </source>
</evidence>
<dbReference type="STRING" id="1965070.A0A443QUR6"/>
<evidence type="ECO:0000313" key="13">
    <source>
        <dbReference type="EMBL" id="RWS06746.1"/>
    </source>
</evidence>
<dbReference type="SUPFAM" id="SSF50447">
    <property type="entry name" value="Translation proteins"/>
    <property type="match status" value="1"/>
</dbReference>
<keyword evidence="5" id="KW-0547">Nucleotide-binding</keyword>
<evidence type="ECO:0000256" key="4">
    <source>
        <dbReference type="ARBA" id="ARBA00022553"/>
    </source>
</evidence>
<feature type="compositionally biased region" description="Basic and acidic residues" evidence="11">
    <location>
        <begin position="430"/>
        <end position="446"/>
    </location>
</feature>
<dbReference type="GO" id="GO:0006417">
    <property type="term" value="P:regulation of translation"/>
    <property type="evidence" value="ECO:0007669"/>
    <property type="project" value="UniProtKB-KW"/>
</dbReference>